<dbReference type="GeneID" id="8740890"/>
<dbReference type="Gene3D" id="3.40.640.10">
    <property type="entry name" value="Type I PLP-dependent aspartate aminotransferase-like (Major domain)"/>
    <property type="match status" value="1"/>
</dbReference>
<comment type="cofactor">
    <cofactor evidence="1">
        <name>pyridoxal 5'-phosphate</name>
        <dbReference type="ChEBI" id="CHEBI:597326"/>
    </cofactor>
</comment>
<evidence type="ECO:0000256" key="3">
    <source>
        <dbReference type="ARBA" id="ARBA00022679"/>
    </source>
</evidence>
<proteinExistence type="inferred from homology"/>
<dbReference type="CDD" id="cd00610">
    <property type="entry name" value="OAT_like"/>
    <property type="match status" value="1"/>
</dbReference>
<dbReference type="GO" id="GO:0030170">
    <property type="term" value="F:pyridoxal phosphate binding"/>
    <property type="evidence" value="ECO:0007669"/>
    <property type="project" value="InterPro"/>
</dbReference>
<dbReference type="InterPro" id="IPR049704">
    <property type="entry name" value="Aminotrans_3_PPA_site"/>
</dbReference>
<dbReference type="RefSeq" id="WP_012941551.1">
    <property type="nucleotide sequence ID" value="NC_013743.1"/>
</dbReference>
<dbReference type="InterPro" id="IPR050103">
    <property type="entry name" value="Class-III_PLP-dep_AT"/>
</dbReference>
<dbReference type="InterPro" id="IPR015422">
    <property type="entry name" value="PyrdxlP-dep_Trfase_small"/>
</dbReference>
<dbReference type="GO" id="GO:0008483">
    <property type="term" value="F:transaminase activity"/>
    <property type="evidence" value="ECO:0007669"/>
    <property type="project" value="UniProtKB-KW"/>
</dbReference>
<evidence type="ECO:0000256" key="5">
    <source>
        <dbReference type="RuleBase" id="RU003560"/>
    </source>
</evidence>
<dbReference type="STRING" id="543526.Htur_0325"/>
<dbReference type="FunFam" id="3.40.640.10:FF:000004">
    <property type="entry name" value="Acetylornithine aminotransferase"/>
    <property type="match status" value="1"/>
</dbReference>
<evidence type="ECO:0000256" key="4">
    <source>
        <dbReference type="ARBA" id="ARBA00022898"/>
    </source>
</evidence>
<name>D2RUT3_HALTV</name>
<dbReference type="AlphaFoldDB" id="D2RUT3"/>
<keyword evidence="7" id="KW-1185">Reference proteome</keyword>
<gene>
    <name evidence="6" type="ordered locus">Htur_0325</name>
</gene>
<dbReference type="PIRSF" id="PIRSF000521">
    <property type="entry name" value="Transaminase_4ab_Lys_Orn"/>
    <property type="match status" value="1"/>
</dbReference>
<dbReference type="EMBL" id="CP001860">
    <property type="protein sequence ID" value="ADB59226.1"/>
    <property type="molecule type" value="Genomic_DNA"/>
</dbReference>
<dbReference type="eggNOG" id="arCOG00914">
    <property type="taxonomic scope" value="Archaea"/>
</dbReference>
<reference evidence="6 7" key="1">
    <citation type="journal article" date="2010" name="Stand. Genomic Sci.">
        <title>Complete genome sequence of Haloterrigena turkmenica type strain (4k).</title>
        <authorList>
            <person name="Saunders E."/>
            <person name="Tindall B.J."/>
            <person name="Fahnrich R."/>
            <person name="Lapidus A."/>
            <person name="Copeland A."/>
            <person name="Del Rio T.G."/>
            <person name="Lucas S."/>
            <person name="Chen F."/>
            <person name="Tice H."/>
            <person name="Cheng J.F."/>
            <person name="Han C."/>
            <person name="Detter J.C."/>
            <person name="Bruce D."/>
            <person name="Goodwin L."/>
            <person name="Chain P."/>
            <person name="Pitluck S."/>
            <person name="Pati A."/>
            <person name="Ivanova N."/>
            <person name="Mavromatis K."/>
            <person name="Chen A."/>
            <person name="Palaniappan K."/>
            <person name="Land M."/>
            <person name="Hauser L."/>
            <person name="Chang Y.J."/>
            <person name="Jeffries C.D."/>
            <person name="Brettin T."/>
            <person name="Rohde M."/>
            <person name="Goker M."/>
            <person name="Bristow J."/>
            <person name="Eisen J.A."/>
            <person name="Markowitz V."/>
            <person name="Hugenholtz P."/>
            <person name="Klenk H.P."/>
            <person name="Kyrpides N.C."/>
        </authorList>
    </citation>
    <scope>NUCLEOTIDE SEQUENCE [LARGE SCALE GENOMIC DNA]</scope>
    <source>
        <strain evidence="7">ATCC 51198 / DSM 5511 / JCM 9101 / NCIMB 13204 / VKM B-1734 / 4k</strain>
    </source>
</reference>
<accession>D2RUT3</accession>
<dbReference type="HOGENOM" id="CLU_016922_10_1_2"/>
<dbReference type="GO" id="GO:0042802">
    <property type="term" value="F:identical protein binding"/>
    <property type="evidence" value="ECO:0007669"/>
    <property type="project" value="TreeGrafter"/>
</dbReference>
<dbReference type="Gene3D" id="3.90.1150.10">
    <property type="entry name" value="Aspartate Aminotransferase, domain 1"/>
    <property type="match status" value="1"/>
</dbReference>
<keyword evidence="3" id="KW-0808">Transferase</keyword>
<dbReference type="SUPFAM" id="SSF53383">
    <property type="entry name" value="PLP-dependent transferases"/>
    <property type="match status" value="1"/>
</dbReference>
<dbReference type="PROSITE" id="PS00600">
    <property type="entry name" value="AA_TRANSFER_CLASS_3"/>
    <property type="match status" value="1"/>
</dbReference>
<dbReference type="OrthoDB" id="85346at2157"/>
<dbReference type="InterPro" id="IPR015424">
    <property type="entry name" value="PyrdxlP-dep_Trfase"/>
</dbReference>
<dbReference type="PANTHER" id="PTHR11986">
    <property type="entry name" value="AMINOTRANSFERASE CLASS III"/>
    <property type="match status" value="1"/>
</dbReference>
<organism evidence="6 7">
    <name type="scientific">Haloterrigena turkmenica (strain ATCC 51198 / DSM 5511 / JCM 9101 / NCIMB 13204 / VKM B-1734 / 4k)</name>
    <name type="common">Halococcus turkmenicus</name>
    <dbReference type="NCBI Taxonomy" id="543526"/>
    <lineage>
        <taxon>Archaea</taxon>
        <taxon>Methanobacteriati</taxon>
        <taxon>Methanobacteriota</taxon>
        <taxon>Stenosarchaea group</taxon>
        <taxon>Halobacteria</taxon>
        <taxon>Halobacteriales</taxon>
        <taxon>Natrialbaceae</taxon>
        <taxon>Haloterrigena</taxon>
    </lineage>
</organism>
<dbReference type="Pfam" id="PF00202">
    <property type="entry name" value="Aminotran_3"/>
    <property type="match status" value="1"/>
</dbReference>
<dbReference type="InterPro" id="IPR015421">
    <property type="entry name" value="PyrdxlP-dep_Trfase_major"/>
</dbReference>
<keyword evidence="4 5" id="KW-0663">Pyridoxal phosphate</keyword>
<evidence type="ECO:0000313" key="7">
    <source>
        <dbReference type="Proteomes" id="UP000001903"/>
    </source>
</evidence>
<dbReference type="InterPro" id="IPR005814">
    <property type="entry name" value="Aminotrans_3"/>
</dbReference>
<dbReference type="PANTHER" id="PTHR11986:SF79">
    <property type="entry name" value="ACETYLORNITHINE AMINOTRANSFERASE, MITOCHONDRIAL"/>
    <property type="match status" value="1"/>
</dbReference>
<evidence type="ECO:0000256" key="2">
    <source>
        <dbReference type="ARBA" id="ARBA00022576"/>
    </source>
</evidence>
<sequence>MSDLDFVSGSKPIGIERGEGVFLYTADGTEYIDAGASFACTPLGHSHPAVVEAVQEQVGDLTFVDSSYPVEARENAYASFVASTPDGLEGAWFCNSGTEANEAALKFARSATGESKIVAATRSFHGRTMGALAATWKDKYKKPYEPLAGDIEFVPYGDGDELADAVDDETAAVILEPIQGEGGINVPPAGYLETARELTDEAGAALVLDEVQTGMGRTGSMWACQNAGVTPDILTTAKGLGNGLPVGAVAVQDWIADGAASHNATFSGGPVVAAAVHATVSTLVEEERPAHAAEIGDYLMTELESALGDSVREVRGEGLLVGLELKRGANRAARDLAMNHQVLALPAGRTVLRLLPPLVIDEAEADRLVNALTAVVASDTES</sequence>
<keyword evidence="2 6" id="KW-0032">Aminotransferase</keyword>
<protein>
    <submittedName>
        <fullName evidence="6">Aminotransferase class-III</fullName>
    </submittedName>
</protein>
<dbReference type="Proteomes" id="UP000001903">
    <property type="component" value="Chromosome"/>
</dbReference>
<evidence type="ECO:0000256" key="1">
    <source>
        <dbReference type="ARBA" id="ARBA00001933"/>
    </source>
</evidence>
<dbReference type="KEGG" id="htu:Htur_0325"/>
<comment type="similarity">
    <text evidence="5">Belongs to the class-III pyridoxal-phosphate-dependent aminotransferase family.</text>
</comment>
<evidence type="ECO:0000313" key="6">
    <source>
        <dbReference type="EMBL" id="ADB59226.1"/>
    </source>
</evidence>